<proteinExistence type="inferred from homology"/>
<dbReference type="Proteomes" id="UP001208570">
    <property type="component" value="Unassembled WGS sequence"/>
</dbReference>
<dbReference type="GO" id="GO:0004725">
    <property type="term" value="F:protein tyrosine phosphatase activity"/>
    <property type="evidence" value="ECO:0007669"/>
    <property type="project" value="InterPro"/>
</dbReference>
<keyword evidence="8" id="KW-1185">Reference proteome</keyword>
<dbReference type="PROSITE" id="PS50056">
    <property type="entry name" value="TYR_PHOSPHATASE_2"/>
    <property type="match status" value="2"/>
</dbReference>
<dbReference type="Pfam" id="PF00102">
    <property type="entry name" value="Y_phosphatase"/>
    <property type="match status" value="3"/>
</dbReference>
<dbReference type="CDD" id="cd00047">
    <property type="entry name" value="PTPc"/>
    <property type="match status" value="1"/>
</dbReference>
<feature type="domain" description="Tyrosine-protein phosphatase" evidence="5">
    <location>
        <begin position="1"/>
        <end position="90"/>
    </location>
</feature>
<dbReference type="PANTHER" id="PTHR19134">
    <property type="entry name" value="RECEPTOR-TYPE TYROSINE-PROTEIN PHOSPHATASE"/>
    <property type="match status" value="1"/>
</dbReference>
<dbReference type="SMART" id="SM00404">
    <property type="entry name" value="PTPc_motif"/>
    <property type="match status" value="2"/>
</dbReference>
<dbReference type="InterPro" id="IPR000242">
    <property type="entry name" value="PTP_cat"/>
</dbReference>
<evidence type="ECO:0000256" key="2">
    <source>
        <dbReference type="ARBA" id="ARBA00013064"/>
    </source>
</evidence>
<name>A0AAD9IV44_9ANNE</name>
<dbReference type="PROSITE" id="PS00383">
    <property type="entry name" value="TYR_PHOSPHATASE_1"/>
    <property type="match status" value="1"/>
</dbReference>
<accession>A0AAD9IV44</accession>
<dbReference type="InterPro" id="IPR029021">
    <property type="entry name" value="Prot-tyrosine_phosphatase-like"/>
</dbReference>
<organism evidence="7 8">
    <name type="scientific">Paralvinella palmiformis</name>
    <dbReference type="NCBI Taxonomy" id="53620"/>
    <lineage>
        <taxon>Eukaryota</taxon>
        <taxon>Metazoa</taxon>
        <taxon>Spiralia</taxon>
        <taxon>Lophotrochozoa</taxon>
        <taxon>Annelida</taxon>
        <taxon>Polychaeta</taxon>
        <taxon>Sedentaria</taxon>
        <taxon>Canalipalpata</taxon>
        <taxon>Terebellida</taxon>
        <taxon>Terebelliformia</taxon>
        <taxon>Alvinellidae</taxon>
        <taxon>Paralvinella</taxon>
    </lineage>
</organism>
<evidence type="ECO:0000256" key="4">
    <source>
        <dbReference type="ARBA" id="ARBA00022912"/>
    </source>
</evidence>
<evidence type="ECO:0000259" key="6">
    <source>
        <dbReference type="PROSITE" id="PS50056"/>
    </source>
</evidence>
<dbReference type="InterPro" id="IPR016130">
    <property type="entry name" value="Tyr_Pase_AS"/>
</dbReference>
<dbReference type="PRINTS" id="PR00700">
    <property type="entry name" value="PRTYPHPHTASE"/>
</dbReference>
<dbReference type="InterPro" id="IPR003595">
    <property type="entry name" value="Tyr_Pase_cat"/>
</dbReference>
<evidence type="ECO:0000256" key="1">
    <source>
        <dbReference type="ARBA" id="ARBA00009580"/>
    </source>
</evidence>
<protein>
    <recommendedName>
        <fullName evidence="2">protein-tyrosine-phosphatase</fullName>
        <ecNumber evidence="2">3.1.3.48</ecNumber>
    </recommendedName>
</protein>
<dbReference type="EMBL" id="JAODUP010001206">
    <property type="protein sequence ID" value="KAK2140908.1"/>
    <property type="molecule type" value="Genomic_DNA"/>
</dbReference>
<keyword evidence="4" id="KW-0904">Protein phosphatase</keyword>
<dbReference type="PROSITE" id="PS50055">
    <property type="entry name" value="TYR_PHOSPHATASE_PTP"/>
    <property type="match status" value="2"/>
</dbReference>
<dbReference type="SUPFAM" id="SSF52799">
    <property type="entry name" value="(Phosphotyrosine protein) phosphatases II"/>
    <property type="match status" value="2"/>
</dbReference>
<dbReference type="Gene3D" id="3.90.190.10">
    <property type="entry name" value="Protein tyrosine phosphatase superfamily"/>
    <property type="match status" value="3"/>
</dbReference>
<comment type="similarity">
    <text evidence="1">Belongs to the protein-tyrosine phosphatase family.</text>
</comment>
<dbReference type="AlphaFoldDB" id="A0AAD9IV44"/>
<evidence type="ECO:0000313" key="8">
    <source>
        <dbReference type="Proteomes" id="UP001208570"/>
    </source>
</evidence>
<feature type="domain" description="Tyrosine specific protein phosphatases" evidence="6">
    <location>
        <begin position="253"/>
        <end position="331"/>
    </location>
</feature>
<reference evidence="7" key="1">
    <citation type="journal article" date="2023" name="Mol. Biol. Evol.">
        <title>Third-Generation Sequencing Reveals the Adaptive Role of the Epigenome in Three Deep-Sea Polychaetes.</title>
        <authorList>
            <person name="Perez M."/>
            <person name="Aroh O."/>
            <person name="Sun Y."/>
            <person name="Lan Y."/>
            <person name="Juniper S.K."/>
            <person name="Young C.R."/>
            <person name="Angers B."/>
            <person name="Qian P.Y."/>
        </authorList>
    </citation>
    <scope>NUCLEOTIDE SEQUENCE</scope>
    <source>
        <strain evidence="7">P08H-3</strain>
    </source>
</reference>
<feature type="domain" description="Tyrosine-protein phosphatase" evidence="5">
    <location>
        <begin position="158"/>
        <end position="333"/>
    </location>
</feature>
<keyword evidence="3" id="KW-0378">Hydrolase</keyword>
<feature type="domain" description="Tyrosine specific protein phosphatases" evidence="6">
    <location>
        <begin position="10"/>
        <end position="81"/>
    </location>
</feature>
<evidence type="ECO:0000313" key="7">
    <source>
        <dbReference type="EMBL" id="KAK2140908.1"/>
    </source>
</evidence>
<dbReference type="InterPro" id="IPR000387">
    <property type="entry name" value="Tyr_Pase_dom"/>
</dbReference>
<comment type="caution">
    <text evidence="7">The sequence shown here is derived from an EMBL/GenBank/DDBJ whole genome shotgun (WGS) entry which is preliminary data.</text>
</comment>
<dbReference type="EC" id="3.1.3.48" evidence="2"/>
<evidence type="ECO:0000259" key="5">
    <source>
        <dbReference type="PROSITE" id="PS50055"/>
    </source>
</evidence>
<evidence type="ECO:0000256" key="3">
    <source>
        <dbReference type="ARBA" id="ARBA00022801"/>
    </source>
</evidence>
<gene>
    <name evidence="7" type="ORF">LSH36_1206g00046</name>
</gene>
<dbReference type="PANTHER" id="PTHR19134:SF562">
    <property type="entry name" value="PROTEIN-TYROSINE-PHOSPHATASE"/>
    <property type="match status" value="1"/>
</dbReference>
<dbReference type="InterPro" id="IPR050348">
    <property type="entry name" value="Protein-Tyr_Phosphatase"/>
</dbReference>
<dbReference type="SMART" id="SM00194">
    <property type="entry name" value="PTPc"/>
    <property type="match status" value="1"/>
</dbReference>
<sequence length="364" mass="41891">MPLYGPLTLLGFLSKVHYYDDKNTGPLLVLCRDGIGRTGTFIALDILIQQMATENVVDIEGCVWKLRNQRVNMVETKEQYLFLYEAVLEGTIVGRTSFPQRTYYQHVEVICFRYIDGKSLFIREFMVGRLLSLIILRCNLSVLEYLDVTFGCSSSYAPAGDSDRPQLSTPYREGNDYINAVYVDSFRKANRYIVTQMPMENTQVDFWRLVYDYKIKFIVMLNQLHERLSGPIMVKHYQLLDWNSNDPVPWDNGSFLQLIDIIQRTQELDTYRKNDKILIHCLNGDARSGLFCAVSFVVEQIRMNEDVDVFSAAKYILARRPQFIGNSETNVVFQRSVERSGASDGDGLAYLLEYSIVVPSVFLV</sequence>